<dbReference type="EMBL" id="JADGJW010000320">
    <property type="protein sequence ID" value="KAJ3219960.1"/>
    <property type="molecule type" value="Genomic_DNA"/>
</dbReference>
<reference evidence="4" key="1">
    <citation type="submission" date="2020-05" db="EMBL/GenBank/DDBJ databases">
        <title>Phylogenomic resolution of chytrid fungi.</title>
        <authorList>
            <person name="Stajich J.E."/>
            <person name="Amses K."/>
            <person name="Simmons R."/>
            <person name="Seto K."/>
            <person name="Myers J."/>
            <person name="Bonds A."/>
            <person name="Quandt C.A."/>
            <person name="Barry K."/>
            <person name="Liu P."/>
            <person name="Grigoriev I."/>
            <person name="Longcore J.E."/>
            <person name="James T.Y."/>
        </authorList>
    </citation>
    <scope>NUCLEOTIDE SEQUENCE</scope>
    <source>
        <strain evidence="4">JEL0476</strain>
    </source>
</reference>
<keyword evidence="2" id="KW-1133">Transmembrane helix</keyword>
<dbReference type="GO" id="GO:0022857">
    <property type="term" value="F:transmembrane transporter activity"/>
    <property type="evidence" value="ECO:0007669"/>
    <property type="project" value="InterPro"/>
</dbReference>
<feature type="transmembrane region" description="Helical" evidence="2">
    <location>
        <begin position="197"/>
        <end position="216"/>
    </location>
</feature>
<feature type="transmembrane region" description="Helical" evidence="2">
    <location>
        <begin position="221"/>
        <end position="241"/>
    </location>
</feature>
<evidence type="ECO:0000256" key="1">
    <source>
        <dbReference type="ARBA" id="ARBA00034125"/>
    </source>
</evidence>
<feature type="transmembrane region" description="Helical" evidence="2">
    <location>
        <begin position="325"/>
        <end position="343"/>
    </location>
</feature>
<dbReference type="PANTHER" id="PTHR31082:SF4">
    <property type="entry name" value="PHEROMONE-REGULATED MEMBRANE PROTEIN 10"/>
    <property type="match status" value="1"/>
</dbReference>
<dbReference type="PANTHER" id="PTHR31082">
    <property type="entry name" value="PHEROMONE-REGULATED MEMBRANE PROTEIN 10"/>
    <property type="match status" value="1"/>
</dbReference>
<sequence length="439" mass="49170">MADFLHSGKLSKRIISNSVVNNVEEIELAEVSFDDEDKSEERRILKQDFIVRLAKCLLRFGNTLYQAERKLRKVCLSLKIKAEFAGLPDLFLISFGSPHLTTVHTNNQTFLLFQRQGYDFGKLTEVTKLCHNLCKKVENSYDHEVKLTFPEAIKTLDDIELSKGSFDNKIFQTLSFGLGSAAVAQLAFSGSIIDICIAFFCGTFVGLFSLFVSVFLTEYSYLFELIASFFVTFFVTLFQTLFPTMCINFSCIFLSSLIVQLPGLPFTLAIMELCNRSTVTGTVKLAHSMIITLLLAVGVTMAKSIPFLLHDTSETCTLNFWSPGVPFYFLSLPLSSFTINYLLKVAYVDWIPMLVVNSSGFFSFYICINHYQMKVEPSSAITAFTIGLLGNLYGRFSKDRLAITFLSGVKGSLAILNDGDYAKGAIFTSQMLLNSIWIT</sequence>
<accession>A0AAD5U503</accession>
<dbReference type="InterPro" id="IPR051361">
    <property type="entry name" value="ThrE/Ser_Exporter"/>
</dbReference>
<keyword evidence="2" id="KW-0472">Membrane</keyword>
<feature type="domain" description="Threonine/serine exporter-like N-terminal" evidence="3">
    <location>
        <begin position="48"/>
        <end position="304"/>
    </location>
</feature>
<feature type="transmembrane region" description="Helical" evidence="2">
    <location>
        <begin position="285"/>
        <end position="305"/>
    </location>
</feature>
<feature type="transmembrane region" description="Helical" evidence="2">
    <location>
        <begin position="247"/>
        <end position="273"/>
    </location>
</feature>
<name>A0AAD5U503_9FUNG</name>
<protein>
    <recommendedName>
        <fullName evidence="3">Threonine/serine exporter-like N-terminal domain-containing protein</fullName>
    </recommendedName>
</protein>
<comment type="caution">
    <text evidence="4">The sequence shown here is derived from an EMBL/GenBank/DDBJ whole genome shotgun (WGS) entry which is preliminary data.</text>
</comment>
<dbReference type="AlphaFoldDB" id="A0AAD5U503"/>
<comment type="similarity">
    <text evidence="1">Belongs to the ThrE exporter (TC 2.A.79) family.</text>
</comment>
<keyword evidence="2" id="KW-0812">Transmembrane</keyword>
<keyword evidence="5" id="KW-1185">Reference proteome</keyword>
<evidence type="ECO:0000256" key="2">
    <source>
        <dbReference type="SAM" id="Phobius"/>
    </source>
</evidence>
<evidence type="ECO:0000313" key="4">
    <source>
        <dbReference type="EMBL" id="KAJ3219960.1"/>
    </source>
</evidence>
<dbReference type="InterPro" id="IPR010619">
    <property type="entry name" value="ThrE-like_N"/>
</dbReference>
<feature type="non-terminal residue" evidence="4">
    <location>
        <position position="439"/>
    </location>
</feature>
<organism evidence="4 5">
    <name type="scientific">Clydaea vesicula</name>
    <dbReference type="NCBI Taxonomy" id="447962"/>
    <lineage>
        <taxon>Eukaryota</taxon>
        <taxon>Fungi</taxon>
        <taxon>Fungi incertae sedis</taxon>
        <taxon>Chytridiomycota</taxon>
        <taxon>Chytridiomycota incertae sedis</taxon>
        <taxon>Chytridiomycetes</taxon>
        <taxon>Lobulomycetales</taxon>
        <taxon>Lobulomycetaceae</taxon>
        <taxon>Clydaea</taxon>
    </lineage>
</organism>
<evidence type="ECO:0000259" key="3">
    <source>
        <dbReference type="Pfam" id="PF06738"/>
    </source>
</evidence>
<feature type="transmembrane region" description="Helical" evidence="2">
    <location>
        <begin position="377"/>
        <end position="394"/>
    </location>
</feature>
<proteinExistence type="inferred from homology"/>
<evidence type="ECO:0000313" key="5">
    <source>
        <dbReference type="Proteomes" id="UP001211065"/>
    </source>
</evidence>
<dbReference type="Pfam" id="PF06738">
    <property type="entry name" value="ThrE"/>
    <property type="match status" value="1"/>
</dbReference>
<feature type="transmembrane region" description="Helical" evidence="2">
    <location>
        <begin position="350"/>
        <end position="371"/>
    </location>
</feature>
<gene>
    <name evidence="4" type="ORF">HK099_004526</name>
</gene>
<dbReference type="Proteomes" id="UP001211065">
    <property type="component" value="Unassembled WGS sequence"/>
</dbReference>